<comment type="caution">
    <text evidence="2">The sequence shown here is derived from an EMBL/GenBank/DDBJ whole genome shotgun (WGS) entry which is preliminary data.</text>
</comment>
<organism evidence="2 3">
    <name type="scientific">Prevotella bivia DNF00320</name>
    <dbReference type="NCBI Taxonomy" id="1401068"/>
    <lineage>
        <taxon>Bacteria</taxon>
        <taxon>Pseudomonadati</taxon>
        <taxon>Bacteroidota</taxon>
        <taxon>Bacteroidia</taxon>
        <taxon>Bacteroidales</taxon>
        <taxon>Prevotellaceae</taxon>
        <taxon>Prevotella</taxon>
    </lineage>
</organism>
<accession>A0A096AD19</accession>
<evidence type="ECO:0000313" key="3">
    <source>
        <dbReference type="Proteomes" id="UP000029525"/>
    </source>
</evidence>
<dbReference type="AlphaFoldDB" id="A0A096AD19"/>
<gene>
    <name evidence="2" type="ORF">HMPREF0647_06725</name>
</gene>
<dbReference type="Proteomes" id="UP000029525">
    <property type="component" value="Unassembled WGS sequence"/>
</dbReference>
<feature type="region of interest" description="Disordered" evidence="1">
    <location>
        <begin position="42"/>
        <end position="61"/>
    </location>
</feature>
<proteinExistence type="predicted"/>
<reference evidence="2 3" key="1">
    <citation type="submission" date="2014-07" db="EMBL/GenBank/DDBJ databases">
        <authorList>
            <person name="McCorrison J."/>
            <person name="Sanka R."/>
            <person name="Torralba M."/>
            <person name="Gillis M."/>
            <person name="Haft D.H."/>
            <person name="Methe B."/>
            <person name="Sutton G."/>
            <person name="Nelson K.E."/>
        </authorList>
    </citation>
    <scope>NUCLEOTIDE SEQUENCE [LARGE SCALE GENOMIC DNA]</scope>
    <source>
        <strain evidence="2 3">DNF00320</strain>
    </source>
</reference>
<name>A0A096AD19_9BACT</name>
<evidence type="ECO:0000256" key="1">
    <source>
        <dbReference type="SAM" id="MobiDB-lite"/>
    </source>
</evidence>
<protein>
    <submittedName>
        <fullName evidence="2">Uncharacterized protein</fullName>
    </submittedName>
</protein>
<dbReference type="EMBL" id="JRNQ01000036">
    <property type="protein sequence ID" value="KGF44456.1"/>
    <property type="molecule type" value="Genomic_DNA"/>
</dbReference>
<sequence>MYYLENFKIKIDSTIPPYRQCWNSNVDDKICYRVRLQGLPKECGEPTQQRTDKKPSGGASC</sequence>
<evidence type="ECO:0000313" key="2">
    <source>
        <dbReference type="EMBL" id="KGF44456.1"/>
    </source>
</evidence>